<accession>A0A0F9FFA7</accession>
<dbReference type="AlphaFoldDB" id="A0A0F9FFA7"/>
<proteinExistence type="predicted"/>
<feature type="non-terminal residue" evidence="1">
    <location>
        <position position="1"/>
    </location>
</feature>
<organism evidence="1">
    <name type="scientific">marine sediment metagenome</name>
    <dbReference type="NCBI Taxonomy" id="412755"/>
    <lineage>
        <taxon>unclassified sequences</taxon>
        <taxon>metagenomes</taxon>
        <taxon>ecological metagenomes</taxon>
    </lineage>
</organism>
<gene>
    <name evidence="1" type="ORF">LCGC14_2311940</name>
</gene>
<name>A0A0F9FFA7_9ZZZZ</name>
<comment type="caution">
    <text evidence="1">The sequence shown here is derived from an EMBL/GenBank/DDBJ whole genome shotgun (WGS) entry which is preliminary data.</text>
</comment>
<evidence type="ECO:0000313" key="1">
    <source>
        <dbReference type="EMBL" id="KKL49797.1"/>
    </source>
</evidence>
<sequence>GSITVAGLVVGARAGVLAHARRNGKPITTTTKKRKPFMGNHSKKLGILGLGVPSQANRLYRGEETRKEDGIRDVKGLVEISSRTAGTLAMRTNCQE</sequence>
<protein>
    <submittedName>
        <fullName evidence="1">Uncharacterized protein</fullName>
    </submittedName>
</protein>
<reference evidence="1" key="1">
    <citation type="journal article" date="2015" name="Nature">
        <title>Complex archaea that bridge the gap between prokaryotes and eukaryotes.</title>
        <authorList>
            <person name="Spang A."/>
            <person name="Saw J.H."/>
            <person name="Jorgensen S.L."/>
            <person name="Zaremba-Niedzwiedzka K."/>
            <person name="Martijn J."/>
            <person name="Lind A.E."/>
            <person name="van Eijk R."/>
            <person name="Schleper C."/>
            <person name="Guy L."/>
            <person name="Ettema T.J."/>
        </authorList>
    </citation>
    <scope>NUCLEOTIDE SEQUENCE</scope>
</reference>
<dbReference type="EMBL" id="LAZR01032831">
    <property type="protein sequence ID" value="KKL49797.1"/>
    <property type="molecule type" value="Genomic_DNA"/>
</dbReference>